<dbReference type="InterPro" id="IPR008030">
    <property type="entry name" value="NmrA-like"/>
</dbReference>
<dbReference type="InterPro" id="IPR036291">
    <property type="entry name" value="NAD(P)-bd_dom_sf"/>
</dbReference>
<dbReference type="EMBL" id="PYOC01000001">
    <property type="protein sequence ID" value="PSV49427.1"/>
    <property type="molecule type" value="Genomic_DNA"/>
</dbReference>
<dbReference type="InterPro" id="IPR050608">
    <property type="entry name" value="NmrA-type/Isoflavone_red_sf"/>
</dbReference>
<name>A0A2T3LDI0_9GAMM</name>
<organism evidence="4 5">
    <name type="scientific">Photobacterium indicum</name>
    <dbReference type="NCBI Taxonomy" id="81447"/>
    <lineage>
        <taxon>Bacteria</taxon>
        <taxon>Pseudomonadati</taxon>
        <taxon>Pseudomonadota</taxon>
        <taxon>Gammaproteobacteria</taxon>
        <taxon>Vibrionales</taxon>
        <taxon>Vibrionaceae</taxon>
        <taxon>Photobacterium</taxon>
    </lineage>
</organism>
<reference evidence="4 5" key="1">
    <citation type="submission" date="2018-03" db="EMBL/GenBank/DDBJ databases">
        <title>Whole genome sequencing of Histamine producing bacteria.</title>
        <authorList>
            <person name="Butler K."/>
        </authorList>
    </citation>
    <scope>NUCLEOTIDE SEQUENCE [LARGE SCALE GENOMIC DNA]</scope>
    <source>
        <strain evidence="4 5">ATCC 19614</strain>
    </source>
</reference>
<keyword evidence="2" id="KW-0560">Oxidoreductase</keyword>
<dbReference type="CDD" id="cd05259">
    <property type="entry name" value="PCBER_SDR_a"/>
    <property type="match status" value="1"/>
</dbReference>
<dbReference type="GO" id="GO:0016491">
    <property type="term" value="F:oxidoreductase activity"/>
    <property type="evidence" value="ECO:0007669"/>
    <property type="project" value="UniProtKB-KW"/>
</dbReference>
<sequence length="309" mass="34598">MYTFRKQVVAVIGATGQVGTPLTNNLLALGHEVRVFTRDSKNEKIATFEEQGANVVEVKNMMNADLMAQKLEGVDVLLCAVPGSKKIVTEAEPIWLDAAVKAGVKRFVPTEFGSHTRAINWGDGVVFDHKKELHQKIFDSGIGWTLIYTGGIFDYFLPNLRFFRSIVTFGNCELPIHTHHINDIGALAALAITDDRTLNHCVQLDFNVLTQNEMVAQIKTNFPDHEFEYEHYSSEFITDARNTAGDVVSAKKGAETDRERWGINYVNYVVGKLAAFTDETLRATKLYPDYQVTMTPQQALADADFIFDK</sequence>
<dbReference type="RefSeq" id="WP_107252064.1">
    <property type="nucleotide sequence ID" value="NZ_PYOC01000001.1"/>
</dbReference>
<dbReference type="SUPFAM" id="SSF51735">
    <property type="entry name" value="NAD(P)-binding Rossmann-fold domains"/>
    <property type="match status" value="1"/>
</dbReference>
<dbReference type="Pfam" id="PF05368">
    <property type="entry name" value="NmrA"/>
    <property type="match status" value="1"/>
</dbReference>
<proteinExistence type="predicted"/>
<dbReference type="PANTHER" id="PTHR43349">
    <property type="entry name" value="PINORESINOL REDUCTASE-RELATED"/>
    <property type="match status" value="1"/>
</dbReference>
<dbReference type="Gene3D" id="3.40.50.720">
    <property type="entry name" value="NAD(P)-binding Rossmann-like Domain"/>
    <property type="match status" value="1"/>
</dbReference>
<accession>A0A2T3LDI0</accession>
<evidence type="ECO:0000256" key="2">
    <source>
        <dbReference type="ARBA" id="ARBA00023002"/>
    </source>
</evidence>
<dbReference type="Proteomes" id="UP000241803">
    <property type="component" value="Unassembled WGS sequence"/>
</dbReference>
<evidence type="ECO:0000313" key="5">
    <source>
        <dbReference type="Proteomes" id="UP000241803"/>
    </source>
</evidence>
<evidence type="ECO:0000259" key="3">
    <source>
        <dbReference type="Pfam" id="PF05368"/>
    </source>
</evidence>
<evidence type="ECO:0000313" key="4">
    <source>
        <dbReference type="EMBL" id="PSV49427.1"/>
    </source>
</evidence>
<dbReference type="InterPro" id="IPR045312">
    <property type="entry name" value="PCBER-like"/>
</dbReference>
<comment type="caution">
    <text evidence="4">The sequence shown here is derived from an EMBL/GenBank/DDBJ whole genome shotgun (WGS) entry which is preliminary data.</text>
</comment>
<dbReference type="Gene3D" id="3.90.25.10">
    <property type="entry name" value="UDP-galactose 4-epimerase, domain 1"/>
    <property type="match status" value="1"/>
</dbReference>
<keyword evidence="1" id="KW-0521">NADP</keyword>
<keyword evidence="5" id="KW-1185">Reference proteome</keyword>
<gene>
    <name evidence="4" type="ORF">C9J47_02350</name>
</gene>
<dbReference type="AlphaFoldDB" id="A0A2T3LDI0"/>
<dbReference type="PANTHER" id="PTHR43349:SF93">
    <property type="entry name" value="ISOFLAVONE REDUCTASE HOMOLOG P3-RELATED"/>
    <property type="match status" value="1"/>
</dbReference>
<evidence type="ECO:0000256" key="1">
    <source>
        <dbReference type="ARBA" id="ARBA00022857"/>
    </source>
</evidence>
<protein>
    <submittedName>
        <fullName evidence="4">Aromatic alcohol reductase</fullName>
    </submittedName>
</protein>
<feature type="domain" description="NmrA-like" evidence="3">
    <location>
        <begin position="6"/>
        <end position="235"/>
    </location>
</feature>